<dbReference type="Gene3D" id="3.90.70.10">
    <property type="entry name" value="Cysteine proteinases"/>
    <property type="match status" value="1"/>
</dbReference>
<dbReference type="AlphaFoldDB" id="A0A1Y3UCC8"/>
<gene>
    <name evidence="2" type="ORF">B5G21_05225</name>
</gene>
<dbReference type="EMBL" id="NFHO01000005">
    <property type="protein sequence ID" value="OUN43010.1"/>
    <property type="molecule type" value="Genomic_DNA"/>
</dbReference>
<dbReference type="Proteomes" id="UP000196560">
    <property type="component" value="Unassembled WGS sequence"/>
</dbReference>
<evidence type="ECO:0000313" key="3">
    <source>
        <dbReference type="Proteomes" id="UP000196560"/>
    </source>
</evidence>
<dbReference type="Pfam" id="PF13529">
    <property type="entry name" value="Peptidase_C39_2"/>
    <property type="match status" value="1"/>
</dbReference>
<sequence>MVAAALVGALGSAVSKLFDRLFGRRNPHAVFSSRSSRRRWSGGAPRSERSTFARGSYRGSSWSRRGRRQPVRLRAVLAPSCIGALVFTLASTVFFVPSAGADAATEARLLDLTPMSIGQLPASTQRSSWQQGSMPYLFQTDPLWAQKPYAGATVALNGCGPTCLTMVYIYLTGNTDLTPADMCARADAGGYAPTGATEWRFMTEMPSKLGFSSRELELTPNAISTALEAGQPVICAVAPGDFTSVGHFIVLSGIDDAGMLTVHDPNSSLRTAQKWSVDRILGQTTACWAFTA</sequence>
<evidence type="ECO:0000259" key="1">
    <source>
        <dbReference type="Pfam" id="PF13529"/>
    </source>
</evidence>
<protein>
    <recommendedName>
        <fullName evidence="1">Peptidase C39-like domain-containing protein</fullName>
    </recommendedName>
</protein>
<organism evidence="2 3">
    <name type="scientific">Enorma massiliensis</name>
    <dbReference type="NCBI Taxonomy" id="1472761"/>
    <lineage>
        <taxon>Bacteria</taxon>
        <taxon>Bacillati</taxon>
        <taxon>Actinomycetota</taxon>
        <taxon>Coriobacteriia</taxon>
        <taxon>Coriobacteriales</taxon>
        <taxon>Coriobacteriaceae</taxon>
        <taxon>Enorma</taxon>
    </lineage>
</organism>
<proteinExistence type="predicted"/>
<reference evidence="3" key="1">
    <citation type="submission" date="2017-04" db="EMBL/GenBank/DDBJ databases">
        <title>Function of individual gut microbiota members based on whole genome sequencing of pure cultures obtained from chicken caecum.</title>
        <authorList>
            <person name="Medvecky M."/>
            <person name="Cejkova D."/>
            <person name="Polansky O."/>
            <person name="Karasova D."/>
            <person name="Kubasova T."/>
            <person name="Cizek A."/>
            <person name="Rychlik I."/>
        </authorList>
    </citation>
    <scope>NUCLEOTIDE SEQUENCE [LARGE SCALE GENOMIC DNA]</scope>
    <source>
        <strain evidence="3">An70</strain>
    </source>
</reference>
<dbReference type="eggNOG" id="COG0768">
    <property type="taxonomic scope" value="Bacteria"/>
</dbReference>
<dbReference type="STRING" id="1118060.GCA_000311845_01416"/>
<comment type="caution">
    <text evidence="2">The sequence shown here is derived from an EMBL/GenBank/DDBJ whole genome shotgun (WGS) entry which is preliminary data.</text>
</comment>
<evidence type="ECO:0000313" key="2">
    <source>
        <dbReference type="EMBL" id="OUN43010.1"/>
    </source>
</evidence>
<feature type="domain" description="Peptidase C39-like" evidence="1">
    <location>
        <begin position="134"/>
        <end position="266"/>
    </location>
</feature>
<accession>A0A1Y3UCC8</accession>
<name>A0A1Y3UCC8_9ACTN</name>
<dbReference type="InterPro" id="IPR039564">
    <property type="entry name" value="Peptidase_C39-like"/>
</dbReference>
<keyword evidence="3" id="KW-1185">Reference proteome</keyword>